<evidence type="ECO:0000256" key="1">
    <source>
        <dbReference type="ARBA" id="ARBA00004418"/>
    </source>
</evidence>
<dbReference type="GO" id="GO:0030288">
    <property type="term" value="C:outer membrane-bounded periplasmic space"/>
    <property type="evidence" value="ECO:0007669"/>
    <property type="project" value="TreeGrafter"/>
</dbReference>
<dbReference type="GO" id="GO:0051274">
    <property type="term" value="P:beta-glucan biosynthetic process"/>
    <property type="evidence" value="ECO:0007669"/>
    <property type="project" value="TreeGrafter"/>
</dbReference>
<dbReference type="PIRSF" id="PIRSF006281">
    <property type="entry name" value="MdoG"/>
    <property type="match status" value="1"/>
</dbReference>
<evidence type="ECO:0000256" key="5">
    <source>
        <dbReference type="ARBA" id="ARBA00022764"/>
    </source>
</evidence>
<comment type="similarity">
    <text evidence="3">Belongs to the OpgD/OpgG family.</text>
</comment>
<name>A0A1W6K9B7_9GAMM</name>
<evidence type="ECO:0000256" key="4">
    <source>
        <dbReference type="ARBA" id="ARBA00022729"/>
    </source>
</evidence>
<dbReference type="GO" id="GO:0030246">
    <property type="term" value="F:carbohydrate binding"/>
    <property type="evidence" value="ECO:0007669"/>
    <property type="project" value="InterPro"/>
</dbReference>
<dbReference type="GeneID" id="77255888"/>
<dbReference type="RefSeq" id="WP_085680396.1">
    <property type="nucleotide sequence ID" value="NZ_CP020931.1"/>
</dbReference>
<sequence>MHSGKRWLIGLILPGLLYAHAAGALEFREIVDKAKARAEGEYQPPPSVPGFLRNLSYRAYQSIRFNPQASLWREGRSRFQVMMVPPGSYYTHTVKLNEVDADGVKPIPFDKSGFSFPDPELAKRVPADLGYAGFKLTYPMGRGDEQNQFLVFAGASYFRGVGADNHFGLSARGIAIDTGLPSGEEVPSFVEFWLERPGGGTERMRVYGLLDGPSVAGAYRFDIQPGKTTRIDVTAELFYRNPVDQPGLAPLTSMFYYGENTARPRGEWRPQVHDSSGLLIHDQGAGEWLWRPLTNPSRLRLSYLQVDRLAGFGLMQRDTQFDQFEDAEARYDKRPSAWVAPRQGWSNGEVVLVEIPTNAETNDNIVAFWKPKEPVKQGDHRAFAYSLRFGDKDVSGQDTGRALQTFVGDGNRPGGGTEEGAYRIIVDFAGGPLDDLKPNAAIVSKVSEGSGNSDAVEIIEHFVEYVEADGTWRLSMLVRPVGEKAPVLRGQLLLDNEPLTETWTYSIGPDSGLGQKQ</sequence>
<dbReference type="InterPro" id="IPR014756">
    <property type="entry name" value="Ig_E-set"/>
</dbReference>
<evidence type="ECO:0000256" key="3">
    <source>
        <dbReference type="ARBA" id="ARBA00009284"/>
    </source>
</evidence>
<dbReference type="InterPro" id="IPR007444">
    <property type="entry name" value="Glucan_biosyn_MdoG_C"/>
</dbReference>
<keyword evidence="5" id="KW-0574">Periplasm</keyword>
<dbReference type="Gene3D" id="2.70.98.10">
    <property type="match status" value="1"/>
</dbReference>
<evidence type="ECO:0000259" key="6">
    <source>
        <dbReference type="Pfam" id="PF04349"/>
    </source>
</evidence>
<dbReference type="AlphaFoldDB" id="A0A1W6K9B7"/>
<dbReference type="GO" id="GO:0003824">
    <property type="term" value="F:catalytic activity"/>
    <property type="evidence" value="ECO:0007669"/>
    <property type="project" value="InterPro"/>
</dbReference>
<dbReference type="InterPro" id="IPR011013">
    <property type="entry name" value="Gal_mutarotase_sf_dom"/>
</dbReference>
<dbReference type="PANTHER" id="PTHR30504:SF2">
    <property type="entry name" value="GLUCANS BIOSYNTHESIS PROTEIN G"/>
    <property type="match status" value="1"/>
</dbReference>
<dbReference type="PANTHER" id="PTHR30504">
    <property type="entry name" value="GLUCANS BIOSYNTHESIS PROTEIN"/>
    <property type="match status" value="1"/>
</dbReference>
<organism evidence="7 8">
    <name type="scientific">Marinobacter salarius</name>
    <dbReference type="NCBI Taxonomy" id="1420917"/>
    <lineage>
        <taxon>Bacteria</taxon>
        <taxon>Pseudomonadati</taxon>
        <taxon>Pseudomonadota</taxon>
        <taxon>Gammaproteobacteria</taxon>
        <taxon>Pseudomonadales</taxon>
        <taxon>Marinobacteraceae</taxon>
        <taxon>Marinobacter</taxon>
    </lineage>
</organism>
<feature type="domain" description="Glucan biosynthesis periplasmic MdoG C-terminal" evidence="6">
    <location>
        <begin position="26"/>
        <end position="506"/>
    </location>
</feature>
<gene>
    <name evidence="7" type="primary">mdoG</name>
    <name evidence="7" type="ORF">MARSALSMR5_01936</name>
</gene>
<dbReference type="UniPathway" id="UPA00637"/>
<dbReference type="STRING" id="1420917.AU15_15495"/>
<proteinExistence type="inferred from homology"/>
<dbReference type="FunFam" id="2.70.98.10:FF:000001">
    <property type="entry name" value="Glucans biosynthesis protein G"/>
    <property type="match status" value="1"/>
</dbReference>
<comment type="subcellular location">
    <subcellularLocation>
        <location evidence="1">Periplasm</location>
    </subcellularLocation>
</comment>
<accession>A0A1W6K9B7</accession>
<evidence type="ECO:0000256" key="2">
    <source>
        <dbReference type="ARBA" id="ARBA00005001"/>
    </source>
</evidence>
<dbReference type="InterPro" id="IPR013783">
    <property type="entry name" value="Ig-like_fold"/>
</dbReference>
<dbReference type="InterPro" id="IPR014438">
    <property type="entry name" value="Glucan_biosyn_MdoG/MdoD"/>
</dbReference>
<dbReference type="Gene3D" id="2.60.40.10">
    <property type="entry name" value="Immunoglobulins"/>
    <property type="match status" value="1"/>
</dbReference>
<reference evidence="7 8" key="1">
    <citation type="submission" date="2017-04" db="EMBL/GenBank/DDBJ databases">
        <title>Genome Sequence of Marinobacter salarius strain SMR5 Isolated from a culture of the Diatom Skeletonema marinoi.</title>
        <authorList>
            <person name="Topel M."/>
            <person name="Pinder M.I.M."/>
            <person name="Johansson O.N."/>
            <person name="Kourtchenko O."/>
            <person name="Godhe A."/>
            <person name="Clarke A.K."/>
        </authorList>
    </citation>
    <scope>NUCLEOTIDE SEQUENCE [LARGE SCALE GENOMIC DNA]</scope>
    <source>
        <strain evidence="7 8">SMR5</strain>
    </source>
</reference>
<dbReference type="InterPro" id="IPR014718">
    <property type="entry name" value="GH-type_carb-bd"/>
</dbReference>
<dbReference type="SUPFAM" id="SSF81296">
    <property type="entry name" value="E set domains"/>
    <property type="match status" value="1"/>
</dbReference>
<keyword evidence="4" id="KW-0732">Signal</keyword>
<dbReference type="Proteomes" id="UP000193100">
    <property type="component" value="Chromosome"/>
</dbReference>
<protein>
    <submittedName>
        <fullName evidence="7">Glucans biosynthesis protein G</fullName>
    </submittedName>
</protein>
<evidence type="ECO:0000313" key="7">
    <source>
        <dbReference type="EMBL" id="ARM84013.1"/>
    </source>
</evidence>
<evidence type="ECO:0000313" key="8">
    <source>
        <dbReference type="Proteomes" id="UP000193100"/>
    </source>
</evidence>
<dbReference type="Pfam" id="PF04349">
    <property type="entry name" value="MdoG"/>
    <property type="match status" value="1"/>
</dbReference>
<comment type="pathway">
    <text evidence="2">Glycan metabolism; osmoregulated periplasmic glucan (OPG) biosynthesis.</text>
</comment>
<dbReference type="EMBL" id="CP020931">
    <property type="protein sequence ID" value="ARM84013.1"/>
    <property type="molecule type" value="Genomic_DNA"/>
</dbReference>
<dbReference type="SUPFAM" id="SSF74650">
    <property type="entry name" value="Galactose mutarotase-like"/>
    <property type="match status" value="1"/>
</dbReference>